<dbReference type="PRINTS" id="PR01669">
    <property type="entry name" value="TAPASIN"/>
</dbReference>
<dbReference type="FunCoup" id="A0A3Q1JTX4">
    <property type="interactions" value="718"/>
</dbReference>
<dbReference type="RefSeq" id="XP_026205425.1">
    <property type="nucleotide sequence ID" value="XM_026349640.1"/>
</dbReference>
<feature type="chain" id="PRO_5018566990" description="Ig-like domain-containing protein" evidence="2">
    <location>
        <begin position="25"/>
        <end position="443"/>
    </location>
</feature>
<dbReference type="Proteomes" id="UP000265040">
    <property type="component" value="Chromosome 11"/>
</dbReference>
<proteinExistence type="predicted"/>
<dbReference type="CTD" id="30163"/>
<sequence>MTDFSTIYKLSLVALTCFIQACSSSSCPVLECWFVQEKAGRGGGLTGATTQEKSLIHIKTDPNGQSAESQRAPADINPDRIYSITDPSATLCHRSLNPPRGSIKKPQCEINPFLPQPSSLKWVAPLTDSALSPIYLQADWFSSALQGINEQICVSSITRAPTGTKEQSVILSVMSKTVSVQARLGKPVLLDCGFWADPSSPLSGSGFAVEWRYQFRGEGRLVLAYDGKTDRFAETQEKGATLDIEALHKNRNASLVLEEAKVRHSGTYICTVYLPYLLAQVALELEIVEPPSLSIHPSPLPLTVPGQVLSVQCEASGFAPLSLELSWEFKGADGTTRPLGSGSVSGHREAWDGTFSQSSRLELDTSKLDLSTGGEVTCVAVHAGGTRRASVTLNVIGFSAPSIEDSMAMVGVALVLYGLIKFVSWTFAGSGSDEADKQDKKEK</sequence>
<dbReference type="CDD" id="cd00098">
    <property type="entry name" value="IgC1"/>
    <property type="match status" value="1"/>
</dbReference>
<dbReference type="PANTHER" id="PTHR23411">
    <property type="entry name" value="TAPASIN"/>
    <property type="match status" value="1"/>
</dbReference>
<dbReference type="GO" id="GO:0019885">
    <property type="term" value="P:antigen processing and presentation of endogenous peptide antigen via MHC class I"/>
    <property type="evidence" value="ECO:0007669"/>
    <property type="project" value="InterPro"/>
</dbReference>
<dbReference type="Pfam" id="PF07686">
    <property type="entry name" value="V-set"/>
    <property type="match status" value="1"/>
</dbReference>
<dbReference type="STRING" id="64144.ENSATEP00000034843"/>
<dbReference type="SUPFAM" id="SSF48726">
    <property type="entry name" value="Immunoglobulin"/>
    <property type="match status" value="2"/>
</dbReference>
<dbReference type="InterPro" id="IPR003599">
    <property type="entry name" value="Ig_sub"/>
</dbReference>
<dbReference type="InterPro" id="IPR013783">
    <property type="entry name" value="Ig-like_fold"/>
</dbReference>
<protein>
    <recommendedName>
        <fullName evidence="3">Ig-like domain-containing protein</fullName>
    </recommendedName>
</protein>
<dbReference type="PROSITE" id="PS50835">
    <property type="entry name" value="IG_LIKE"/>
    <property type="match status" value="2"/>
</dbReference>
<feature type="signal peptide" evidence="2">
    <location>
        <begin position="1"/>
        <end position="24"/>
    </location>
</feature>
<dbReference type="InterPro" id="IPR013106">
    <property type="entry name" value="Ig_V-set"/>
</dbReference>
<accession>A0A3Q1JTX4</accession>
<dbReference type="GeneID" id="113155120"/>
<name>A0A3Q1JTX4_ANATE</name>
<dbReference type="OrthoDB" id="8929156at2759"/>
<feature type="domain" description="Ig-like" evidence="3">
    <location>
        <begin position="161"/>
        <end position="272"/>
    </location>
</feature>
<dbReference type="AlphaFoldDB" id="A0A3Q1JTX4"/>
<dbReference type="SMART" id="SM00409">
    <property type="entry name" value="IG"/>
    <property type="match status" value="2"/>
</dbReference>
<dbReference type="Gene3D" id="2.60.40.10">
    <property type="entry name" value="Immunoglobulins"/>
    <property type="match status" value="3"/>
</dbReference>
<feature type="domain" description="Ig-like" evidence="3">
    <location>
        <begin position="291"/>
        <end position="392"/>
    </location>
</feature>
<evidence type="ECO:0000256" key="2">
    <source>
        <dbReference type="SAM" id="SignalP"/>
    </source>
</evidence>
<keyword evidence="2" id="KW-0732">Signal</keyword>
<dbReference type="InterPro" id="IPR050380">
    <property type="entry name" value="Immune_Resp_Modulators"/>
</dbReference>
<dbReference type="OMA" id="RYQTRGD"/>
<dbReference type="Ensembl" id="ENSATET00000035350.3">
    <property type="protein sequence ID" value="ENSATEP00000034843.1"/>
    <property type="gene ID" value="ENSATEG00000023943.3"/>
</dbReference>
<reference evidence="4" key="1">
    <citation type="submission" date="2021-04" db="EMBL/GenBank/DDBJ databases">
        <authorList>
            <consortium name="Wellcome Sanger Institute Data Sharing"/>
        </authorList>
    </citation>
    <scope>NUCLEOTIDE SEQUENCE [LARGE SCALE GENOMIC DNA]</scope>
</reference>
<dbReference type="InterPro" id="IPR007110">
    <property type="entry name" value="Ig-like_dom"/>
</dbReference>
<keyword evidence="1" id="KW-0393">Immunoglobulin domain</keyword>
<dbReference type="InterPro" id="IPR008056">
    <property type="entry name" value="Tapasin"/>
</dbReference>
<dbReference type="InParanoid" id="A0A3Q1JTX4"/>
<evidence type="ECO:0000313" key="4">
    <source>
        <dbReference type="Ensembl" id="ENSATEP00000034843.1"/>
    </source>
</evidence>
<reference evidence="4" key="2">
    <citation type="submission" date="2025-08" db="UniProtKB">
        <authorList>
            <consortium name="Ensembl"/>
        </authorList>
    </citation>
    <scope>IDENTIFICATION</scope>
</reference>
<dbReference type="GO" id="GO:0016020">
    <property type="term" value="C:membrane"/>
    <property type="evidence" value="ECO:0007669"/>
    <property type="project" value="InterPro"/>
</dbReference>
<evidence type="ECO:0000259" key="3">
    <source>
        <dbReference type="PROSITE" id="PS50835"/>
    </source>
</evidence>
<evidence type="ECO:0000313" key="5">
    <source>
        <dbReference type="Proteomes" id="UP000265040"/>
    </source>
</evidence>
<dbReference type="GeneTree" id="ENSGT00940000159200"/>
<organism evidence="4 5">
    <name type="scientific">Anabas testudineus</name>
    <name type="common">Climbing perch</name>
    <name type="synonym">Anthias testudineus</name>
    <dbReference type="NCBI Taxonomy" id="64144"/>
    <lineage>
        <taxon>Eukaryota</taxon>
        <taxon>Metazoa</taxon>
        <taxon>Chordata</taxon>
        <taxon>Craniata</taxon>
        <taxon>Vertebrata</taxon>
        <taxon>Euteleostomi</taxon>
        <taxon>Actinopterygii</taxon>
        <taxon>Neopterygii</taxon>
        <taxon>Teleostei</taxon>
        <taxon>Neoteleostei</taxon>
        <taxon>Acanthomorphata</taxon>
        <taxon>Anabantaria</taxon>
        <taxon>Anabantiformes</taxon>
        <taxon>Anabantoidei</taxon>
        <taxon>Anabantidae</taxon>
        <taxon>Anabas</taxon>
    </lineage>
</organism>
<keyword evidence="5" id="KW-1185">Reference proteome</keyword>
<dbReference type="InterPro" id="IPR036179">
    <property type="entry name" value="Ig-like_dom_sf"/>
</dbReference>
<reference evidence="4" key="3">
    <citation type="submission" date="2025-09" db="UniProtKB">
        <authorList>
            <consortium name="Ensembl"/>
        </authorList>
    </citation>
    <scope>IDENTIFICATION</scope>
</reference>
<evidence type="ECO:0000256" key="1">
    <source>
        <dbReference type="ARBA" id="ARBA00023319"/>
    </source>
</evidence>